<evidence type="ECO:0000313" key="1">
    <source>
        <dbReference type="EMBL" id="AFV11287.1"/>
    </source>
</evidence>
<dbReference type="KEGG" id="tpz:Tph_c10650"/>
<evidence type="ECO:0000313" key="2">
    <source>
        <dbReference type="Proteomes" id="UP000000467"/>
    </source>
</evidence>
<dbReference type="HOGENOM" id="CLU_2686609_0_0_9"/>
<dbReference type="AlphaFoldDB" id="K4LGX3"/>
<organism evidence="1 2">
    <name type="scientific">Thermacetogenium phaeum (strain ATCC BAA-254 / DSM 26808 / PB)</name>
    <dbReference type="NCBI Taxonomy" id="1089553"/>
    <lineage>
        <taxon>Bacteria</taxon>
        <taxon>Bacillati</taxon>
        <taxon>Bacillota</taxon>
        <taxon>Clostridia</taxon>
        <taxon>Thermoanaerobacterales</taxon>
        <taxon>Thermoanaerobacteraceae</taxon>
        <taxon>Thermacetogenium</taxon>
    </lineage>
</organism>
<sequence>MDTYPDENFTGEIAYLAPMATTVSNVQMFDAKISIDDYSLLKSGLPASIKIIVDSASHVLTVPQEAWTLPGPIW</sequence>
<dbReference type="STRING" id="1089553.Tph_c10650"/>
<accession>K4LGX3</accession>
<dbReference type="OrthoDB" id="250565at2"/>
<name>K4LGX3_THEPS</name>
<dbReference type="Proteomes" id="UP000000467">
    <property type="component" value="Chromosome"/>
</dbReference>
<dbReference type="eggNOG" id="COG0845">
    <property type="taxonomic scope" value="Bacteria"/>
</dbReference>
<dbReference type="EMBL" id="CP003732">
    <property type="protein sequence ID" value="AFV11287.1"/>
    <property type="molecule type" value="Genomic_DNA"/>
</dbReference>
<keyword evidence="2" id="KW-1185">Reference proteome</keyword>
<dbReference type="Gene3D" id="2.40.30.170">
    <property type="match status" value="1"/>
</dbReference>
<protein>
    <submittedName>
        <fullName evidence="1">Uncharacterized protein</fullName>
    </submittedName>
</protein>
<gene>
    <name evidence="1" type="ordered locus">Tph_c10650</name>
</gene>
<reference evidence="1 2" key="1">
    <citation type="journal article" date="2012" name="BMC Genomics">
        <title>Genome-guided analysis of physiological and morphological traits of the fermentative acetate oxidizer Thermacetogenium phaeum.</title>
        <authorList>
            <person name="Oehler D."/>
            <person name="Poehlein A."/>
            <person name="Leimbach A."/>
            <person name="Muller N."/>
            <person name="Daniel R."/>
            <person name="Gottschalk G."/>
            <person name="Schink B."/>
        </authorList>
    </citation>
    <scope>NUCLEOTIDE SEQUENCE [LARGE SCALE GENOMIC DNA]</scope>
    <source>
        <strain evidence="2">ATCC BAA-254 / DSM 26808 / PB</strain>
    </source>
</reference>
<proteinExistence type="predicted"/>